<feature type="transmembrane region" description="Helical" evidence="8">
    <location>
        <begin position="233"/>
        <end position="258"/>
    </location>
</feature>
<name>A0A3R8MUK1_9BURK</name>
<proteinExistence type="predicted"/>
<evidence type="ECO:0000259" key="9">
    <source>
        <dbReference type="Pfam" id="PF03600"/>
    </source>
</evidence>
<feature type="transmembrane region" description="Helical" evidence="8">
    <location>
        <begin position="514"/>
        <end position="536"/>
    </location>
</feature>
<gene>
    <name evidence="10" type="ORF">EHV23_04760</name>
</gene>
<feature type="transmembrane region" description="Helical" evidence="8">
    <location>
        <begin position="122"/>
        <end position="139"/>
    </location>
</feature>
<evidence type="ECO:0000256" key="7">
    <source>
        <dbReference type="SAM" id="MobiDB-lite"/>
    </source>
</evidence>
<comment type="subcellular location">
    <subcellularLocation>
        <location evidence="1">Membrane</location>
        <topology evidence="1">Multi-pass membrane protein</topology>
    </subcellularLocation>
</comment>
<dbReference type="OrthoDB" id="9766267at2"/>
<evidence type="ECO:0000256" key="4">
    <source>
        <dbReference type="ARBA" id="ARBA00022737"/>
    </source>
</evidence>
<keyword evidence="11" id="KW-1185">Reference proteome</keyword>
<evidence type="ECO:0000256" key="8">
    <source>
        <dbReference type="SAM" id="Phobius"/>
    </source>
</evidence>
<organism evidence="10 11">
    <name type="scientific">Lautropia dentalis</name>
    <dbReference type="NCBI Taxonomy" id="2490857"/>
    <lineage>
        <taxon>Bacteria</taxon>
        <taxon>Pseudomonadati</taxon>
        <taxon>Pseudomonadota</taxon>
        <taxon>Betaproteobacteria</taxon>
        <taxon>Burkholderiales</taxon>
        <taxon>Burkholderiaceae</taxon>
        <taxon>Lautropia</taxon>
    </lineage>
</organism>
<dbReference type="InterPro" id="IPR051679">
    <property type="entry name" value="DASS-Related_Transporters"/>
</dbReference>
<comment type="caution">
    <text evidence="10">The sequence shown here is derived from an EMBL/GenBank/DDBJ whole genome shotgun (WGS) entry which is preliminary data.</text>
</comment>
<dbReference type="GO" id="GO:0005886">
    <property type="term" value="C:plasma membrane"/>
    <property type="evidence" value="ECO:0007669"/>
    <property type="project" value="TreeGrafter"/>
</dbReference>
<evidence type="ECO:0000256" key="6">
    <source>
        <dbReference type="ARBA" id="ARBA00023136"/>
    </source>
</evidence>
<feature type="transmembrane region" description="Helical" evidence="8">
    <location>
        <begin position="335"/>
        <end position="351"/>
    </location>
</feature>
<dbReference type="AlphaFoldDB" id="A0A3R8MUK1"/>
<keyword evidence="3 8" id="KW-0812">Transmembrane</keyword>
<reference evidence="10 11" key="1">
    <citation type="submission" date="2018-11" db="EMBL/GenBank/DDBJ databases">
        <title>Genome sequencing of Lautropia sp. KCOM 2505 (= ChDC F240).</title>
        <authorList>
            <person name="Kook J.-K."/>
            <person name="Park S.-N."/>
            <person name="Lim Y.K."/>
        </authorList>
    </citation>
    <scope>NUCLEOTIDE SEQUENCE [LARGE SCALE GENOMIC DNA]</scope>
    <source>
        <strain evidence="10 11">KCOM 2505</strain>
    </source>
</reference>
<feature type="transmembrane region" description="Helical" evidence="8">
    <location>
        <begin position="66"/>
        <end position="84"/>
    </location>
</feature>
<feature type="transmembrane region" description="Helical" evidence="8">
    <location>
        <begin position="151"/>
        <end position="176"/>
    </location>
</feature>
<feature type="compositionally biased region" description="Basic and acidic residues" evidence="7">
    <location>
        <begin position="7"/>
        <end position="17"/>
    </location>
</feature>
<keyword evidence="4" id="KW-0677">Repeat</keyword>
<keyword evidence="6 8" id="KW-0472">Membrane</keyword>
<dbReference type="InterPro" id="IPR004680">
    <property type="entry name" value="Cit_transptr-like_dom"/>
</dbReference>
<evidence type="ECO:0000256" key="1">
    <source>
        <dbReference type="ARBA" id="ARBA00004141"/>
    </source>
</evidence>
<dbReference type="Pfam" id="PF03600">
    <property type="entry name" value="CitMHS"/>
    <property type="match status" value="1"/>
</dbReference>
<feature type="region of interest" description="Disordered" evidence="7">
    <location>
        <begin position="1"/>
        <end position="22"/>
    </location>
</feature>
<sequence>MTAHAMTKAERIEHTTTDDSAPVFHRTHSSLNLPDRRKSGGRRTLEPSLMERVAQRLRNDFSVRHLAAIAAAIGVVALVVWWVNIAVDGTDEAKALSTQGAVTLSVFAIAVWFWIFTAIDDTYVALGAAVVLVVMGVLPEKTLFDSLGDDTVWLLLGSFVIAAGITASGLATRAAVFIISGARDVRQLMHLSGAALVATAFAVPSTSGRAALAMPVFMALAPVLRDRPALVRALALAFPSVILLSAVASYLGAGAHLITSQILVGRGYPGFSFANWMLYGLPLAVVSSVACVELVLALFTSREDRCQALSISVSDLQSHTGIPISGRFTPAQGRAAWLVAVVIVLWCMEPVHGIHPAVIALAGGLAMSSNSLGVVSLGKALKSVPWSLLIFMAATLALGSALASSGAAAWAAEGMLGPIRSAGKAASVTFVVVIVFISTAAHLVIQSRSARSAVLIPLVVSLAPEVGVSAMAAAYASTAAAGFCHTMSSSAKPMALFARVEDAPTYSAQDLLRLSLWLAPLSAALVLLFAFVVWPLSGMPLFR</sequence>
<dbReference type="PANTHER" id="PTHR43652:SF2">
    <property type="entry name" value="BASIC AMINO ACID ANTIPORTER YFCC-RELATED"/>
    <property type="match status" value="1"/>
</dbReference>
<evidence type="ECO:0000313" key="11">
    <source>
        <dbReference type="Proteomes" id="UP000270261"/>
    </source>
</evidence>
<dbReference type="GO" id="GO:0055085">
    <property type="term" value="P:transmembrane transport"/>
    <property type="evidence" value="ECO:0007669"/>
    <property type="project" value="InterPro"/>
</dbReference>
<feature type="transmembrane region" description="Helical" evidence="8">
    <location>
        <begin position="278"/>
        <end position="299"/>
    </location>
</feature>
<feature type="domain" description="Citrate transporter-like" evidence="9">
    <location>
        <begin position="113"/>
        <end position="480"/>
    </location>
</feature>
<accession>A0A3R8MUK1</accession>
<feature type="transmembrane region" description="Helical" evidence="8">
    <location>
        <begin position="452"/>
        <end position="476"/>
    </location>
</feature>
<evidence type="ECO:0000256" key="5">
    <source>
        <dbReference type="ARBA" id="ARBA00022989"/>
    </source>
</evidence>
<evidence type="ECO:0000256" key="3">
    <source>
        <dbReference type="ARBA" id="ARBA00022692"/>
    </source>
</evidence>
<dbReference type="Proteomes" id="UP000270261">
    <property type="component" value="Unassembled WGS sequence"/>
</dbReference>
<dbReference type="EMBL" id="RRUE01000001">
    <property type="protein sequence ID" value="RRN45505.1"/>
    <property type="molecule type" value="Genomic_DNA"/>
</dbReference>
<evidence type="ECO:0000256" key="2">
    <source>
        <dbReference type="ARBA" id="ARBA00022448"/>
    </source>
</evidence>
<keyword evidence="2" id="KW-0813">Transport</keyword>
<protein>
    <submittedName>
        <fullName evidence="10">SLC13 family permease</fullName>
    </submittedName>
</protein>
<evidence type="ECO:0000313" key="10">
    <source>
        <dbReference type="EMBL" id="RRN45505.1"/>
    </source>
</evidence>
<feature type="transmembrane region" description="Helical" evidence="8">
    <location>
        <begin position="389"/>
        <end position="412"/>
    </location>
</feature>
<feature type="transmembrane region" description="Helical" evidence="8">
    <location>
        <begin position="357"/>
        <end position="377"/>
    </location>
</feature>
<keyword evidence="5 8" id="KW-1133">Transmembrane helix</keyword>
<feature type="transmembrane region" description="Helical" evidence="8">
    <location>
        <begin position="96"/>
        <end position="115"/>
    </location>
</feature>
<feature type="transmembrane region" description="Helical" evidence="8">
    <location>
        <begin position="424"/>
        <end position="445"/>
    </location>
</feature>
<dbReference type="PANTHER" id="PTHR43652">
    <property type="entry name" value="BASIC AMINO ACID ANTIPORTER YFCC-RELATED"/>
    <property type="match status" value="1"/>
</dbReference>